<dbReference type="Gene3D" id="3.20.20.140">
    <property type="entry name" value="Metal-dependent hydrolases"/>
    <property type="match status" value="1"/>
</dbReference>
<dbReference type="SUPFAM" id="SSF51338">
    <property type="entry name" value="Composite domain of metallo-dependent hydrolases"/>
    <property type="match status" value="2"/>
</dbReference>
<comment type="PTM">
    <text evidence="8">Carbamylation allows a single lysine to coordinate two divalent metal cations.</text>
</comment>
<dbReference type="InterPro" id="IPR006680">
    <property type="entry name" value="Amidohydro-rel"/>
</dbReference>
<organism evidence="11 12">
    <name type="scientific">Pleurostoma richardsiae</name>
    <dbReference type="NCBI Taxonomy" id="41990"/>
    <lineage>
        <taxon>Eukaryota</taxon>
        <taxon>Fungi</taxon>
        <taxon>Dikarya</taxon>
        <taxon>Ascomycota</taxon>
        <taxon>Pezizomycotina</taxon>
        <taxon>Sordariomycetes</taxon>
        <taxon>Sordariomycetidae</taxon>
        <taxon>Calosphaeriales</taxon>
        <taxon>Pleurostomataceae</taxon>
        <taxon>Pleurostoma</taxon>
    </lineage>
</organism>
<feature type="modified residue" description="N6-carboxylysine" evidence="8">
    <location>
        <position position="155"/>
    </location>
</feature>
<dbReference type="EC" id="3.5.2.2" evidence="7"/>
<dbReference type="GO" id="GO:0005737">
    <property type="term" value="C:cytoplasm"/>
    <property type="evidence" value="ECO:0007669"/>
    <property type="project" value="InterPro"/>
</dbReference>
<keyword evidence="4" id="KW-0479">Metal-binding</keyword>
<dbReference type="FunFam" id="3.20.20.140:FF:000217">
    <property type="entry name" value="Dihydropyrimidinase-related protein 1"/>
    <property type="match status" value="1"/>
</dbReference>
<evidence type="ECO:0000313" key="11">
    <source>
        <dbReference type="EMBL" id="KAJ9133373.1"/>
    </source>
</evidence>
<dbReference type="GO" id="GO:0046872">
    <property type="term" value="F:metal ion binding"/>
    <property type="evidence" value="ECO:0007669"/>
    <property type="project" value="UniProtKB-KW"/>
</dbReference>
<protein>
    <recommendedName>
        <fullName evidence="7">dihydropyrimidinase</fullName>
        <ecNumber evidence="7">3.5.2.2</ecNumber>
    </recommendedName>
</protein>
<dbReference type="PANTHER" id="PTHR11647:SF1">
    <property type="entry name" value="COLLAPSIN RESPONSE MEDIATOR PROTEIN"/>
    <property type="match status" value="1"/>
</dbReference>
<dbReference type="AlphaFoldDB" id="A0AA38VDZ9"/>
<comment type="cofactor">
    <cofactor evidence="1">
        <name>Zn(2+)</name>
        <dbReference type="ChEBI" id="CHEBI:29105"/>
    </cofactor>
</comment>
<evidence type="ECO:0000256" key="1">
    <source>
        <dbReference type="ARBA" id="ARBA00001947"/>
    </source>
</evidence>
<comment type="similarity">
    <text evidence="2">Belongs to the metallo-dependent hydrolases superfamily. Hydantoinase/dihydropyrimidinase family.</text>
</comment>
<evidence type="ECO:0000256" key="6">
    <source>
        <dbReference type="ARBA" id="ARBA00036696"/>
    </source>
</evidence>
<dbReference type="InterPro" id="IPR011059">
    <property type="entry name" value="Metal-dep_hydrolase_composite"/>
</dbReference>
<dbReference type="EMBL" id="JANBVO010000050">
    <property type="protein sequence ID" value="KAJ9133373.1"/>
    <property type="molecule type" value="Genomic_DNA"/>
</dbReference>
<dbReference type="NCBIfam" id="TIGR02033">
    <property type="entry name" value="D-hydantoinase"/>
    <property type="match status" value="1"/>
</dbReference>
<dbReference type="PANTHER" id="PTHR11647">
    <property type="entry name" value="HYDRANTOINASE/DIHYDROPYRIMIDINASE FAMILY MEMBER"/>
    <property type="match status" value="1"/>
</dbReference>
<keyword evidence="3" id="KW-0597">Phosphoprotein</keyword>
<name>A0AA38VDZ9_9PEZI</name>
<reference evidence="11" key="1">
    <citation type="submission" date="2022-07" db="EMBL/GenBank/DDBJ databases">
        <title>Fungi with potential for degradation of polypropylene.</title>
        <authorList>
            <person name="Gostincar C."/>
        </authorList>
    </citation>
    <scope>NUCLEOTIDE SEQUENCE</scope>
    <source>
        <strain evidence="11">EXF-13308</strain>
    </source>
</reference>
<feature type="region of interest" description="Disordered" evidence="9">
    <location>
        <begin position="320"/>
        <end position="339"/>
    </location>
</feature>
<evidence type="ECO:0000259" key="10">
    <source>
        <dbReference type="Pfam" id="PF01979"/>
    </source>
</evidence>
<dbReference type="Pfam" id="PF01979">
    <property type="entry name" value="Amidohydro_1"/>
    <property type="match status" value="1"/>
</dbReference>
<evidence type="ECO:0000256" key="7">
    <source>
        <dbReference type="ARBA" id="ARBA00039113"/>
    </source>
</evidence>
<keyword evidence="12" id="KW-1185">Reference proteome</keyword>
<comment type="catalytic activity">
    <reaction evidence="6">
        <text>5,6-dihydrouracil + H2O = 3-(carbamoylamino)propanoate + H(+)</text>
        <dbReference type="Rhea" id="RHEA:16121"/>
        <dbReference type="ChEBI" id="CHEBI:11892"/>
        <dbReference type="ChEBI" id="CHEBI:15377"/>
        <dbReference type="ChEBI" id="CHEBI:15378"/>
        <dbReference type="ChEBI" id="CHEBI:15901"/>
        <dbReference type="EC" id="3.5.2.2"/>
    </reaction>
</comment>
<sequence>MDFDLIVTNGVIVTSAEILDSRTEIGIKDGKIICLGQYLPRSLHTRILDAGRGYITPGGVDSHVHLAQPESPDGDNWETGTRGAVSGGTTTVLAFASQARGDESLFPALEDYHRKSRGESYCDYGFHFILTNPTPHIVERELRVLVEEEGITSVKLYMTYEPLKLGDRAILDVMMAARDLGITTMIHAENSDMISLITERLEKRNQIAPWYHAVSRPQIAEGEATNRAIALAELIDVPVLIVHVSSELAMNHIREAQTRMLPIHGETCPHYLLLLSEEMKAPHFHGAKTVCSPPLRHEPRDLEAIWRGVANGTFTTLSSDHAPTKFASPHGKTRGMKGRLPVFRDIPNGLPGIETRMPLMFSHAVGSNAKITPTQFVQLTATKPAVLYGLRGVKGNIAPGYDADIVIWYPDNHPFSKKDKDESDMGSLRIGIDMLHHDCDYTPYEGMWVNNWPRYTLLRGQVVWDRDNGGVVGRKGGGQFLKRKKGEVVNGQTGGQGARGITAAERELWL</sequence>
<proteinExistence type="inferred from homology"/>
<dbReference type="InterPro" id="IPR050378">
    <property type="entry name" value="Metallo-dep_Hydrolases_sf"/>
</dbReference>
<dbReference type="SUPFAM" id="SSF51556">
    <property type="entry name" value="Metallo-dependent hydrolases"/>
    <property type="match status" value="1"/>
</dbReference>
<dbReference type="Proteomes" id="UP001174694">
    <property type="component" value="Unassembled WGS sequence"/>
</dbReference>
<evidence type="ECO:0000256" key="8">
    <source>
        <dbReference type="PIRSR" id="PIRSR611778-50"/>
    </source>
</evidence>
<dbReference type="InterPro" id="IPR032466">
    <property type="entry name" value="Metal_Hydrolase"/>
</dbReference>
<accession>A0AA38VDZ9</accession>
<dbReference type="GO" id="GO:0004157">
    <property type="term" value="F:dihydropyrimidinase activity"/>
    <property type="evidence" value="ECO:0007669"/>
    <property type="project" value="UniProtKB-EC"/>
</dbReference>
<evidence type="ECO:0000256" key="4">
    <source>
        <dbReference type="ARBA" id="ARBA00022723"/>
    </source>
</evidence>
<dbReference type="CDD" id="cd01314">
    <property type="entry name" value="D-HYD"/>
    <property type="match status" value="1"/>
</dbReference>
<gene>
    <name evidence="11" type="ORF">NKR23_g10737</name>
</gene>
<evidence type="ECO:0000256" key="2">
    <source>
        <dbReference type="ARBA" id="ARBA00008829"/>
    </source>
</evidence>
<evidence type="ECO:0000256" key="5">
    <source>
        <dbReference type="ARBA" id="ARBA00022801"/>
    </source>
</evidence>
<evidence type="ECO:0000256" key="3">
    <source>
        <dbReference type="ARBA" id="ARBA00022553"/>
    </source>
</evidence>
<evidence type="ECO:0000313" key="12">
    <source>
        <dbReference type="Proteomes" id="UP001174694"/>
    </source>
</evidence>
<evidence type="ECO:0000256" key="9">
    <source>
        <dbReference type="SAM" id="MobiDB-lite"/>
    </source>
</evidence>
<keyword evidence="5" id="KW-0378">Hydrolase</keyword>
<dbReference type="InterPro" id="IPR011778">
    <property type="entry name" value="Hydantoinase/dihydroPyrase"/>
</dbReference>
<comment type="caution">
    <text evidence="11">The sequence shown here is derived from an EMBL/GenBank/DDBJ whole genome shotgun (WGS) entry which is preliminary data.</text>
</comment>
<feature type="domain" description="Amidohydrolase-related" evidence="10">
    <location>
        <begin position="54"/>
        <end position="463"/>
    </location>
</feature>